<keyword evidence="1" id="KW-0732">Signal</keyword>
<protein>
    <submittedName>
        <fullName evidence="2">Uncharacterized protein</fullName>
    </submittedName>
</protein>
<comment type="caution">
    <text evidence="2">The sequence shown here is derived from an EMBL/GenBank/DDBJ whole genome shotgun (WGS) entry which is preliminary data.</text>
</comment>
<dbReference type="Proteomes" id="UP001530293">
    <property type="component" value="Unassembled WGS sequence"/>
</dbReference>
<evidence type="ECO:0000313" key="3">
    <source>
        <dbReference type="Proteomes" id="UP001530293"/>
    </source>
</evidence>
<name>A0ABD3LYF0_9STRA</name>
<feature type="signal peptide" evidence="1">
    <location>
        <begin position="1"/>
        <end position="21"/>
    </location>
</feature>
<proteinExistence type="predicted"/>
<dbReference type="AlphaFoldDB" id="A0ABD3LYF0"/>
<organism evidence="2 3">
    <name type="scientific">Discostella pseudostelligera</name>
    <dbReference type="NCBI Taxonomy" id="259834"/>
    <lineage>
        <taxon>Eukaryota</taxon>
        <taxon>Sar</taxon>
        <taxon>Stramenopiles</taxon>
        <taxon>Ochrophyta</taxon>
        <taxon>Bacillariophyta</taxon>
        <taxon>Coscinodiscophyceae</taxon>
        <taxon>Thalassiosirophycidae</taxon>
        <taxon>Stephanodiscales</taxon>
        <taxon>Stephanodiscaceae</taxon>
        <taxon>Discostella</taxon>
    </lineage>
</organism>
<sequence length="206" mass="22945">MKVLCLFTTSALLSLVGITSAADDYVYGKDPKMDAEYDISLGMAGIQQAAKDPKLLAQLFQDMQDPQLMAEAKKMMESPEWKKKMKELANDKSFKSGVENVKKTMEDPNEAAKIQAKMEHMMKVGQGALNAEAKDTMASAMEAMADPTVMAEAARMMKDPQFQEQLARMSKDPSFKKYVNAMQDMMQDPATKAQMERISDSFRSAL</sequence>
<dbReference type="EMBL" id="JALLBG020000293">
    <property type="protein sequence ID" value="KAL3756760.1"/>
    <property type="molecule type" value="Genomic_DNA"/>
</dbReference>
<accession>A0ABD3LYF0</accession>
<feature type="chain" id="PRO_5044777028" evidence="1">
    <location>
        <begin position="22"/>
        <end position="206"/>
    </location>
</feature>
<evidence type="ECO:0000256" key="1">
    <source>
        <dbReference type="SAM" id="SignalP"/>
    </source>
</evidence>
<gene>
    <name evidence="2" type="ORF">ACHAWU_003510</name>
</gene>
<reference evidence="2 3" key="1">
    <citation type="submission" date="2024-10" db="EMBL/GenBank/DDBJ databases">
        <title>Updated reference genomes for cyclostephanoid diatoms.</title>
        <authorList>
            <person name="Roberts W.R."/>
            <person name="Alverson A.J."/>
        </authorList>
    </citation>
    <scope>NUCLEOTIDE SEQUENCE [LARGE SCALE GENOMIC DNA]</scope>
    <source>
        <strain evidence="2 3">AJA232-27</strain>
    </source>
</reference>
<evidence type="ECO:0000313" key="2">
    <source>
        <dbReference type="EMBL" id="KAL3756760.1"/>
    </source>
</evidence>
<keyword evidence="3" id="KW-1185">Reference proteome</keyword>